<dbReference type="InterPro" id="IPR001806">
    <property type="entry name" value="Small_GTPase"/>
</dbReference>
<comment type="caution">
    <text evidence="3">The sequence shown here is derived from an EMBL/GenBank/DDBJ whole genome shotgun (WGS) entry which is preliminary data.</text>
</comment>
<comment type="similarity">
    <text evidence="1">Belongs to the small GTPase superfamily. Rab family.</text>
</comment>
<dbReference type="GO" id="GO:0005525">
    <property type="term" value="F:GTP binding"/>
    <property type="evidence" value="ECO:0007669"/>
    <property type="project" value="InterPro"/>
</dbReference>
<dbReference type="Proteomes" id="UP000051574">
    <property type="component" value="Unassembled WGS sequence"/>
</dbReference>
<sequence>MLTTAKPTININEPSIKIYKVIVLGDSNVGKTSLTYRFCEGQFLEAPEATIGVDFRERILNIDGQEIKLQLWDTAGQERFRKSMVQHYYRNVHAVIFVYDVSNAASFDSLKQWIEEVDKYSFNDIPRILVGNKCDVSNAVNTNVAQKFADLHNMPVSTTIL</sequence>
<reference evidence="3 4" key="1">
    <citation type="submission" date="2015-09" db="EMBL/GenBank/DDBJ databases">
        <title>Draft genome of the scarab beetle Oryctes borbonicus.</title>
        <authorList>
            <person name="Meyer J.M."/>
            <person name="Markov G.V."/>
            <person name="Baskaran P."/>
            <person name="Herrmann M."/>
            <person name="Sommer R.J."/>
            <person name="Roedelsperger C."/>
        </authorList>
    </citation>
    <scope>NUCLEOTIDE SEQUENCE [LARGE SCALE GENOMIC DNA]</scope>
    <source>
        <strain evidence="3">OB123</strain>
        <tissue evidence="3">Whole animal</tissue>
    </source>
</reference>
<keyword evidence="4" id="KW-1185">Reference proteome</keyword>
<gene>
    <name evidence="3" type="ORF">AMK59_6142</name>
</gene>
<dbReference type="PROSITE" id="PS51421">
    <property type="entry name" value="RAS"/>
    <property type="match status" value="1"/>
</dbReference>
<evidence type="ECO:0000256" key="2">
    <source>
        <dbReference type="ARBA" id="ARBA00022741"/>
    </source>
</evidence>
<dbReference type="FunFam" id="3.40.50.300:FF:002685">
    <property type="entry name" value="RAB33A, member RAS oncogene family"/>
    <property type="match status" value="1"/>
</dbReference>
<dbReference type="SMART" id="SM00175">
    <property type="entry name" value="RAB"/>
    <property type="match status" value="1"/>
</dbReference>
<proteinExistence type="inferred from homology"/>
<dbReference type="InterPro" id="IPR005225">
    <property type="entry name" value="Small_GTP-bd"/>
</dbReference>
<evidence type="ECO:0000256" key="1">
    <source>
        <dbReference type="ARBA" id="ARBA00006270"/>
    </source>
</evidence>
<dbReference type="PRINTS" id="PR00449">
    <property type="entry name" value="RASTRNSFRMNG"/>
</dbReference>
<organism evidence="3 4">
    <name type="scientific">Oryctes borbonicus</name>
    <dbReference type="NCBI Taxonomy" id="1629725"/>
    <lineage>
        <taxon>Eukaryota</taxon>
        <taxon>Metazoa</taxon>
        <taxon>Ecdysozoa</taxon>
        <taxon>Arthropoda</taxon>
        <taxon>Hexapoda</taxon>
        <taxon>Insecta</taxon>
        <taxon>Pterygota</taxon>
        <taxon>Neoptera</taxon>
        <taxon>Endopterygota</taxon>
        <taxon>Coleoptera</taxon>
        <taxon>Polyphaga</taxon>
        <taxon>Scarabaeiformia</taxon>
        <taxon>Scarabaeidae</taxon>
        <taxon>Dynastinae</taxon>
        <taxon>Oryctes</taxon>
    </lineage>
</organism>
<accession>A0A0T6B2G3</accession>
<dbReference type="SMART" id="SM00174">
    <property type="entry name" value="RHO"/>
    <property type="match status" value="1"/>
</dbReference>
<dbReference type="PANTHER" id="PTHR47978">
    <property type="match status" value="1"/>
</dbReference>
<dbReference type="PROSITE" id="PS51419">
    <property type="entry name" value="RAB"/>
    <property type="match status" value="1"/>
</dbReference>
<dbReference type="InterPro" id="IPR027417">
    <property type="entry name" value="P-loop_NTPase"/>
</dbReference>
<protein>
    <submittedName>
        <fullName evidence="3">ADP ribosylation factor</fullName>
    </submittedName>
</protein>
<dbReference type="OrthoDB" id="10006973at2759"/>
<dbReference type="EMBL" id="LJIG01016129">
    <property type="protein sequence ID" value="KRT81529.1"/>
    <property type="molecule type" value="Genomic_DNA"/>
</dbReference>
<keyword evidence="2" id="KW-0547">Nucleotide-binding</keyword>
<dbReference type="NCBIfam" id="TIGR00231">
    <property type="entry name" value="small_GTP"/>
    <property type="match status" value="1"/>
</dbReference>
<dbReference type="Gene3D" id="3.40.50.300">
    <property type="entry name" value="P-loop containing nucleotide triphosphate hydrolases"/>
    <property type="match status" value="1"/>
</dbReference>
<dbReference type="Pfam" id="PF00071">
    <property type="entry name" value="Ras"/>
    <property type="match status" value="1"/>
</dbReference>
<name>A0A0T6B2G3_9SCAR</name>
<dbReference type="GO" id="GO:0003924">
    <property type="term" value="F:GTPase activity"/>
    <property type="evidence" value="ECO:0007669"/>
    <property type="project" value="InterPro"/>
</dbReference>
<dbReference type="AlphaFoldDB" id="A0A0T6B2G3"/>
<evidence type="ECO:0000313" key="4">
    <source>
        <dbReference type="Proteomes" id="UP000051574"/>
    </source>
</evidence>
<evidence type="ECO:0000313" key="3">
    <source>
        <dbReference type="EMBL" id="KRT81529.1"/>
    </source>
</evidence>
<dbReference type="SMART" id="SM00173">
    <property type="entry name" value="RAS"/>
    <property type="match status" value="1"/>
</dbReference>
<dbReference type="SUPFAM" id="SSF52540">
    <property type="entry name" value="P-loop containing nucleoside triphosphate hydrolases"/>
    <property type="match status" value="1"/>
</dbReference>